<evidence type="ECO:0000256" key="2">
    <source>
        <dbReference type="ARBA" id="ARBA00022692"/>
    </source>
</evidence>
<sequence length="158" mass="17427">MSGAETPPAQSETVQSRFLHYVRTRRGTVILAEIVVSLIVLICFCVSAYTSYTVTAILEMIFSIVFFVIYMNRFDLTISFIHWPWTDMIRCVIAVILYVIVGIVSFIYRGDGARIAAGVFALIGAGCFGYDAFLILPSLQGGARHTPANTNVPSDYSP</sequence>
<evidence type="ECO:0000256" key="5">
    <source>
        <dbReference type="ARBA" id="ARBA00037152"/>
    </source>
</evidence>
<dbReference type="EMBL" id="JW878131">
    <property type="protein sequence ID" value="AFP10648.1"/>
    <property type="molecule type" value="mRNA"/>
</dbReference>
<feature type="transmembrane region" description="Helical" evidence="8">
    <location>
        <begin position="114"/>
        <end position="136"/>
    </location>
</feature>
<feature type="domain" description="MARVEL" evidence="9">
    <location>
        <begin position="21"/>
        <end position="140"/>
    </location>
</feature>
<dbReference type="AlphaFoldDB" id="V9LE72"/>
<evidence type="ECO:0000259" key="9">
    <source>
        <dbReference type="PROSITE" id="PS51225"/>
    </source>
</evidence>
<protein>
    <recommendedName>
        <fullName evidence="6">Proteolipid protein 2</fullName>
    </recommendedName>
</protein>
<comment type="function">
    <text evidence="5">May play a role in cell differentiation in the intestinal epithelium.</text>
</comment>
<proteinExistence type="evidence at transcript level"/>
<evidence type="ECO:0000256" key="3">
    <source>
        <dbReference type="ARBA" id="ARBA00022989"/>
    </source>
</evidence>
<evidence type="ECO:0000256" key="6">
    <source>
        <dbReference type="ARBA" id="ARBA00039459"/>
    </source>
</evidence>
<reference evidence="10" key="1">
    <citation type="journal article" date="2014" name="Nature">
        <title>Elephant shark genome provides unique insights into gnathostome evolution.</title>
        <authorList>
            <consortium name="International Elephant Shark Genome Sequencing Consortium"/>
            <person name="Venkatesh B."/>
            <person name="Lee A.P."/>
            <person name="Ravi V."/>
            <person name="Maurya A.K."/>
            <person name="Lian M.M."/>
            <person name="Swann J.B."/>
            <person name="Ohta Y."/>
            <person name="Flajnik M.F."/>
            <person name="Sutoh Y."/>
            <person name="Kasahara M."/>
            <person name="Hoon S."/>
            <person name="Gangu V."/>
            <person name="Roy S.W."/>
            <person name="Irimia M."/>
            <person name="Korzh V."/>
            <person name="Kondrychyn I."/>
            <person name="Lim Z.W."/>
            <person name="Tay B.H."/>
            <person name="Tohari S."/>
            <person name="Kong K.W."/>
            <person name="Ho S."/>
            <person name="Lorente-Galdos B."/>
            <person name="Quilez J."/>
            <person name="Marques-Bonet T."/>
            <person name="Raney B.J."/>
            <person name="Ingham P.W."/>
            <person name="Tay A."/>
            <person name="Hillier L.W."/>
            <person name="Minx P."/>
            <person name="Boehm T."/>
            <person name="Wilson R.K."/>
            <person name="Brenner S."/>
            <person name="Warren W.C."/>
        </authorList>
    </citation>
    <scope>NUCLEOTIDE SEQUENCE</scope>
    <source>
        <tissue evidence="10">Brain</tissue>
    </source>
</reference>
<evidence type="ECO:0000256" key="7">
    <source>
        <dbReference type="PROSITE-ProRule" id="PRU00581"/>
    </source>
</evidence>
<dbReference type="PANTHER" id="PTHR22776">
    <property type="entry name" value="MARVEL-CONTAINING POTENTIAL LIPID RAFT-ASSOCIATED PROTEIN"/>
    <property type="match status" value="1"/>
</dbReference>
<accession>V9LE72</accession>
<organism evidence="10">
    <name type="scientific">Callorhinchus milii</name>
    <name type="common">Ghost shark</name>
    <dbReference type="NCBI Taxonomy" id="7868"/>
    <lineage>
        <taxon>Eukaryota</taxon>
        <taxon>Metazoa</taxon>
        <taxon>Chordata</taxon>
        <taxon>Craniata</taxon>
        <taxon>Vertebrata</taxon>
        <taxon>Chondrichthyes</taxon>
        <taxon>Holocephali</taxon>
        <taxon>Chimaeriformes</taxon>
        <taxon>Callorhinchidae</taxon>
        <taxon>Callorhinchus</taxon>
    </lineage>
</organism>
<name>V9LE72_CALMI</name>
<dbReference type="GO" id="GO:0016020">
    <property type="term" value="C:membrane"/>
    <property type="evidence" value="ECO:0007669"/>
    <property type="project" value="UniProtKB-SubCell"/>
</dbReference>
<keyword evidence="2 7" id="KW-0812">Transmembrane</keyword>
<dbReference type="Pfam" id="PF01284">
    <property type="entry name" value="MARVEL"/>
    <property type="match status" value="1"/>
</dbReference>
<dbReference type="PROSITE" id="PS51225">
    <property type="entry name" value="MARVEL"/>
    <property type="match status" value="1"/>
</dbReference>
<keyword evidence="3 8" id="KW-1133">Transmembrane helix</keyword>
<dbReference type="InterPro" id="IPR008253">
    <property type="entry name" value="Marvel"/>
</dbReference>
<evidence type="ECO:0000256" key="8">
    <source>
        <dbReference type="SAM" id="Phobius"/>
    </source>
</evidence>
<evidence type="ECO:0000256" key="4">
    <source>
        <dbReference type="ARBA" id="ARBA00023136"/>
    </source>
</evidence>
<feature type="transmembrane region" description="Helical" evidence="8">
    <location>
        <begin position="29"/>
        <end position="50"/>
    </location>
</feature>
<feature type="transmembrane region" description="Helical" evidence="8">
    <location>
        <begin position="88"/>
        <end position="108"/>
    </location>
</feature>
<dbReference type="InterPro" id="IPR050578">
    <property type="entry name" value="MARVEL-CKLF_proteins"/>
</dbReference>
<dbReference type="PANTHER" id="PTHR22776:SF4">
    <property type="entry name" value="PROTEOLIPID PROTEIN 2"/>
    <property type="match status" value="1"/>
</dbReference>
<evidence type="ECO:0000256" key="1">
    <source>
        <dbReference type="ARBA" id="ARBA00004141"/>
    </source>
</evidence>
<comment type="subcellular location">
    <subcellularLocation>
        <location evidence="1">Membrane</location>
        <topology evidence="1">Multi-pass membrane protein</topology>
    </subcellularLocation>
</comment>
<evidence type="ECO:0000313" key="10">
    <source>
        <dbReference type="EMBL" id="AFP10648.1"/>
    </source>
</evidence>
<feature type="transmembrane region" description="Helical" evidence="8">
    <location>
        <begin position="56"/>
        <end position="76"/>
    </location>
</feature>
<keyword evidence="4 7" id="KW-0472">Membrane</keyword>